<dbReference type="SUPFAM" id="SSF48350">
    <property type="entry name" value="GTPase activation domain, GAP"/>
    <property type="match status" value="1"/>
</dbReference>
<dbReference type="Pfam" id="PF16746">
    <property type="entry name" value="BAR_3"/>
    <property type="match status" value="1"/>
</dbReference>
<evidence type="ECO:0000256" key="2">
    <source>
        <dbReference type="SAM" id="Coils"/>
    </source>
</evidence>
<dbReference type="SMART" id="SM00233">
    <property type="entry name" value="PH"/>
    <property type="match status" value="1"/>
</dbReference>
<feature type="domain" description="Rho-GAP" evidence="4">
    <location>
        <begin position="383"/>
        <end position="561"/>
    </location>
</feature>
<dbReference type="Gene3D" id="2.30.29.30">
    <property type="entry name" value="Pleckstrin-homology domain (PH domain)/Phosphotyrosine-binding domain (PTB)"/>
    <property type="match status" value="1"/>
</dbReference>
<dbReference type="PROSITE" id="PS50238">
    <property type="entry name" value="RHOGAP"/>
    <property type="match status" value="1"/>
</dbReference>
<dbReference type="PROSITE" id="PS50003">
    <property type="entry name" value="PH_DOMAIN"/>
    <property type="match status" value="1"/>
</dbReference>
<protein>
    <submittedName>
        <fullName evidence="5">Oligophrenin-1-like</fullName>
    </submittedName>
</protein>
<dbReference type="InterPro" id="IPR000198">
    <property type="entry name" value="RhoGAP_dom"/>
</dbReference>
<name>A0A671LL61_9TELE</name>
<dbReference type="GO" id="GO:0005737">
    <property type="term" value="C:cytoplasm"/>
    <property type="evidence" value="ECO:0007669"/>
    <property type="project" value="InterPro"/>
</dbReference>
<evidence type="ECO:0000259" key="4">
    <source>
        <dbReference type="PROSITE" id="PS50238"/>
    </source>
</evidence>
<dbReference type="GO" id="GO:0005096">
    <property type="term" value="F:GTPase activator activity"/>
    <property type="evidence" value="ECO:0007669"/>
    <property type="project" value="UniProtKB-KW"/>
</dbReference>
<gene>
    <name evidence="5" type="primary">LOC107700916</name>
</gene>
<sequence length="605" mass="70009">LTTMGHPPLEFSDCYSDSPDFRERLKCYENELEKTNKFLKDAIKDGNSVINTIKEYSLAVQKFSQTLQSFQFDFIGDTLTDDEMNIGESTADFKKKTVVLTRLSFLQVQNACDLLIKPLEKFRKEQIGVTKERRKKFEKESEKYYSQLDKHMNLSSKKKETQLQEADEQLDKERQTFYESSIEYVYQIQQVQDRKKFDVVEPVLAFLQSVLTLNNLTVEMTQDFLPYKQELQLSLQNTRNHFESTREEMEELMKRKKGSAQICIRHSQQATMEGYLYVQEKWALGVTWVKYYCKYFKDSKLFIMVPMEQKTGTKQTTSQLTLKSCVRRKTDSTDKRFCLDIETNERCSPVLLQAISEVNRKQWMEAMDGKEPVGLTLSLFTPSRLNDLGFKFVRKCINFVETKGHLSLSLSLSVFICPPLSVDPKCPADVDFNSTDMDIKTITSALKFYLRSLSEPLMTYNLHGELILAAKSENLDYRLGAVHSLVYKLPERNREMLELLIKHLVSVCSHSIENLMTVSNMGVIFGPTLMRAEEETVAAMLDIKFQNIVMEILIEDYSKVRHAPFISVSVTIQAKRSDRKDVHQKSKSLGSTNIQSKNIKQEIIS</sequence>
<dbReference type="PANTHER" id="PTHR12552">
    <property type="entry name" value="OLIGOPHRENIN 1"/>
    <property type="match status" value="1"/>
</dbReference>
<dbReference type="InterPro" id="IPR027267">
    <property type="entry name" value="AH/BAR_dom_sf"/>
</dbReference>
<dbReference type="GO" id="GO:0007165">
    <property type="term" value="P:signal transduction"/>
    <property type="evidence" value="ECO:0007669"/>
    <property type="project" value="InterPro"/>
</dbReference>
<feature type="coiled-coil region" evidence="2">
    <location>
        <begin position="228"/>
        <end position="255"/>
    </location>
</feature>
<reference evidence="5" key="1">
    <citation type="submission" date="2025-08" db="UniProtKB">
        <authorList>
            <consortium name="Ensembl"/>
        </authorList>
    </citation>
    <scope>IDENTIFICATION</scope>
</reference>
<dbReference type="FunFam" id="1.10.555.10:FF:000008">
    <property type="entry name" value="Rho GTPase-activating protein 42"/>
    <property type="match status" value="1"/>
</dbReference>
<dbReference type="SMART" id="SM00324">
    <property type="entry name" value="RhoGAP"/>
    <property type="match status" value="1"/>
</dbReference>
<dbReference type="InterPro" id="IPR047234">
    <property type="entry name" value="GRAF_fam"/>
</dbReference>
<proteinExistence type="predicted"/>
<evidence type="ECO:0000256" key="1">
    <source>
        <dbReference type="ARBA" id="ARBA00022468"/>
    </source>
</evidence>
<dbReference type="Gene3D" id="1.20.1270.60">
    <property type="entry name" value="Arfaptin homology (AH) domain/BAR domain"/>
    <property type="match status" value="1"/>
</dbReference>
<dbReference type="AlphaFoldDB" id="A0A671LL61"/>
<dbReference type="InterPro" id="IPR047225">
    <property type="entry name" value="PH_GRAF"/>
</dbReference>
<keyword evidence="6" id="KW-1185">Reference proteome</keyword>
<evidence type="ECO:0000259" key="3">
    <source>
        <dbReference type="PROSITE" id="PS50003"/>
    </source>
</evidence>
<organism evidence="5 6">
    <name type="scientific">Sinocyclocheilus anshuiensis</name>
    <dbReference type="NCBI Taxonomy" id="1608454"/>
    <lineage>
        <taxon>Eukaryota</taxon>
        <taxon>Metazoa</taxon>
        <taxon>Chordata</taxon>
        <taxon>Craniata</taxon>
        <taxon>Vertebrata</taxon>
        <taxon>Euteleostomi</taxon>
        <taxon>Actinopterygii</taxon>
        <taxon>Neopterygii</taxon>
        <taxon>Teleostei</taxon>
        <taxon>Ostariophysi</taxon>
        <taxon>Cypriniformes</taxon>
        <taxon>Cyprinidae</taxon>
        <taxon>Cyprininae</taxon>
        <taxon>Sinocyclocheilus</taxon>
    </lineage>
</organism>
<accession>A0A671LL61</accession>
<keyword evidence="2" id="KW-0175">Coiled coil</keyword>
<reference evidence="5" key="2">
    <citation type="submission" date="2025-09" db="UniProtKB">
        <authorList>
            <consortium name="Ensembl"/>
        </authorList>
    </citation>
    <scope>IDENTIFICATION</scope>
</reference>
<feature type="domain" description="PH" evidence="3">
    <location>
        <begin position="269"/>
        <end position="372"/>
    </location>
</feature>
<evidence type="ECO:0000313" key="6">
    <source>
        <dbReference type="Proteomes" id="UP000472260"/>
    </source>
</evidence>
<dbReference type="InterPro" id="IPR004148">
    <property type="entry name" value="BAR_dom"/>
</dbReference>
<dbReference type="Proteomes" id="UP000472260">
    <property type="component" value="Unassembled WGS sequence"/>
</dbReference>
<dbReference type="Pfam" id="PF00620">
    <property type="entry name" value="RhoGAP"/>
    <property type="match status" value="1"/>
</dbReference>
<dbReference type="FunFam" id="1.20.1270.60:FF:000001">
    <property type="entry name" value="Rho GTPase-activating protein 26"/>
    <property type="match status" value="1"/>
</dbReference>
<dbReference type="Gene3D" id="1.10.555.10">
    <property type="entry name" value="Rho GTPase activation protein"/>
    <property type="match status" value="1"/>
</dbReference>
<dbReference type="CDD" id="cd01249">
    <property type="entry name" value="BAR-PH_GRAF_family"/>
    <property type="match status" value="1"/>
</dbReference>
<dbReference type="InterPro" id="IPR008936">
    <property type="entry name" value="Rho_GTPase_activation_prot"/>
</dbReference>
<dbReference type="Ensembl" id="ENSSANT00000021318.1">
    <property type="protein sequence ID" value="ENSSANP00000019989.1"/>
    <property type="gene ID" value="ENSSANG00000010408.1"/>
</dbReference>
<evidence type="ECO:0000313" key="5">
    <source>
        <dbReference type="Ensembl" id="ENSSANP00000019989.1"/>
    </source>
</evidence>
<dbReference type="InterPro" id="IPR011993">
    <property type="entry name" value="PH-like_dom_sf"/>
</dbReference>
<dbReference type="SUPFAM" id="SSF50729">
    <property type="entry name" value="PH domain-like"/>
    <property type="match status" value="1"/>
</dbReference>
<dbReference type="PANTHER" id="PTHR12552:SF2">
    <property type="entry name" value="OLIGOPHRENIN-1"/>
    <property type="match status" value="1"/>
</dbReference>
<keyword evidence="1" id="KW-0343">GTPase activation</keyword>
<dbReference type="Pfam" id="PF00169">
    <property type="entry name" value="PH"/>
    <property type="match status" value="1"/>
</dbReference>
<dbReference type="InterPro" id="IPR001849">
    <property type="entry name" value="PH_domain"/>
</dbReference>
<dbReference type="SUPFAM" id="SSF103657">
    <property type="entry name" value="BAR/IMD domain-like"/>
    <property type="match status" value="1"/>
</dbReference>